<dbReference type="EMBL" id="BMAV01024985">
    <property type="protein sequence ID" value="GFS37550.1"/>
    <property type="molecule type" value="Genomic_DNA"/>
</dbReference>
<dbReference type="Proteomes" id="UP000886998">
    <property type="component" value="Unassembled WGS sequence"/>
</dbReference>
<evidence type="ECO:0000313" key="1">
    <source>
        <dbReference type="EMBL" id="GFS37550.1"/>
    </source>
</evidence>
<protein>
    <submittedName>
        <fullName evidence="1">Uncharacterized protein</fullName>
    </submittedName>
</protein>
<name>A0A8X6IA47_9ARAC</name>
<sequence length="277" mass="32186">MTMQQAENQFNELANYLVVRAINICPVPYEVEDEISTVFCLEYESLENSINHCRYIFNQEFKELFHLELKGILECQYSRVKFLLSRCLAICDEPTLTSFVFACAFIFHMIFCWFTERNCYQIITDCRFCLCSLYKRKLCSIFRTPGDYEQLKLFCKDVHGILSPKLENEELSAALDCLPDRGQGLFGLMEKCITASEKAFSLNHLEVEFCERERIRTLNNLKRHFGNATQNIVLPGHSALDQSLDNFERDQVDTNNTNDTMESESEICEFCGFKCGL</sequence>
<dbReference type="AlphaFoldDB" id="A0A8X6IA47"/>
<accession>A0A8X6IA47</accession>
<dbReference type="OrthoDB" id="6421908at2759"/>
<comment type="caution">
    <text evidence="1">The sequence shown here is derived from an EMBL/GenBank/DDBJ whole genome shotgun (WGS) entry which is preliminary data.</text>
</comment>
<organism evidence="1 2">
    <name type="scientific">Trichonephila inaurata madagascariensis</name>
    <dbReference type="NCBI Taxonomy" id="2747483"/>
    <lineage>
        <taxon>Eukaryota</taxon>
        <taxon>Metazoa</taxon>
        <taxon>Ecdysozoa</taxon>
        <taxon>Arthropoda</taxon>
        <taxon>Chelicerata</taxon>
        <taxon>Arachnida</taxon>
        <taxon>Araneae</taxon>
        <taxon>Araneomorphae</taxon>
        <taxon>Entelegynae</taxon>
        <taxon>Araneoidea</taxon>
        <taxon>Nephilidae</taxon>
        <taxon>Trichonephila</taxon>
        <taxon>Trichonephila inaurata</taxon>
    </lineage>
</organism>
<proteinExistence type="predicted"/>
<evidence type="ECO:0000313" key="2">
    <source>
        <dbReference type="Proteomes" id="UP000886998"/>
    </source>
</evidence>
<keyword evidence="2" id="KW-1185">Reference proteome</keyword>
<reference evidence="1" key="1">
    <citation type="submission" date="2020-08" db="EMBL/GenBank/DDBJ databases">
        <title>Multicomponent nature underlies the extraordinary mechanical properties of spider dragline silk.</title>
        <authorList>
            <person name="Kono N."/>
            <person name="Nakamura H."/>
            <person name="Mori M."/>
            <person name="Yoshida Y."/>
            <person name="Ohtoshi R."/>
            <person name="Malay A.D."/>
            <person name="Moran D.A.P."/>
            <person name="Tomita M."/>
            <person name="Numata K."/>
            <person name="Arakawa K."/>
        </authorList>
    </citation>
    <scope>NUCLEOTIDE SEQUENCE</scope>
</reference>
<gene>
    <name evidence="1" type="ORF">TNIN_109111</name>
</gene>